<dbReference type="EMBL" id="FMUR01000013">
    <property type="protein sequence ID" value="SCY33080.1"/>
    <property type="molecule type" value="Genomic_DNA"/>
</dbReference>
<keyword evidence="4" id="KW-1185">Reference proteome</keyword>
<dbReference type="Gene3D" id="3.40.50.300">
    <property type="entry name" value="P-loop containing nucleotide triphosphate hydrolases"/>
    <property type="match status" value="1"/>
</dbReference>
<gene>
    <name evidence="3" type="ORF">SAMN02910451_02193</name>
</gene>
<dbReference type="RefSeq" id="WP_074462710.1">
    <property type="nucleotide sequence ID" value="NZ_FMUR01000013.1"/>
</dbReference>
<reference evidence="4" key="1">
    <citation type="submission" date="2016-10" db="EMBL/GenBank/DDBJ databases">
        <authorList>
            <person name="Varghese N."/>
            <person name="Submissions S."/>
        </authorList>
    </citation>
    <scope>NUCLEOTIDE SEQUENCE [LARGE SCALE GENOMIC DNA]</scope>
    <source>
        <strain evidence="4">XBD2006</strain>
    </source>
</reference>
<evidence type="ECO:0000313" key="3">
    <source>
        <dbReference type="EMBL" id="SCY33080.1"/>
    </source>
</evidence>
<proteinExistence type="predicted"/>
<feature type="domain" description="DUF1980" evidence="2">
    <location>
        <begin position="192"/>
        <end position="310"/>
    </location>
</feature>
<dbReference type="OrthoDB" id="9770408at2"/>
<dbReference type="Pfam" id="PF02492">
    <property type="entry name" value="cobW"/>
    <property type="match status" value="1"/>
</dbReference>
<dbReference type="InterPro" id="IPR003495">
    <property type="entry name" value="CobW/HypB/UreG_nucleotide-bd"/>
</dbReference>
<dbReference type="InterPro" id="IPR048447">
    <property type="entry name" value="DUF1980_C"/>
</dbReference>
<evidence type="ECO:0000259" key="2">
    <source>
        <dbReference type="Pfam" id="PF21537"/>
    </source>
</evidence>
<protein>
    <submittedName>
        <fullName evidence="3">TIGR03943 family protein</fullName>
    </submittedName>
</protein>
<name>A0A1G5F2F3_9FIRM</name>
<dbReference type="AlphaFoldDB" id="A0A1G5F2F3"/>
<dbReference type="Proteomes" id="UP000183047">
    <property type="component" value="Unassembled WGS sequence"/>
</dbReference>
<dbReference type="InterPro" id="IPR027417">
    <property type="entry name" value="P-loop_NTPase"/>
</dbReference>
<evidence type="ECO:0000259" key="1">
    <source>
        <dbReference type="Pfam" id="PF02492"/>
    </source>
</evidence>
<accession>A0A1G5F2F3</accession>
<dbReference type="STRING" id="185008.bhn_I1831"/>
<sequence>MIRREKLKPVYIINGFLDSGKTDFFRYTIAQPYFRTSGKTLLIVCEEGENDYEEKLLKSTNTIIEKIEDEEEFNPDNLVKLDAKYNPERILIEYNGMWNFKNLKLPVMWKLEQQITVIDASNFELYFNNMKSLLAEQLRGSDLILFNRCDGLKDLASFKRNVKAINQKADIIFEDMNGEVDVTLDEDLPFDLNADPIELNNFGYGMFYLDALEHVDRYEGKNIKFKAMVLVPPEFPKNRFVPGRMAMTCCAEDMQFLGFACDYDKVDTLTEKEWVLVTAKVTRKFVPEYNGEGPVLEAIAIEKTDAPEYPVIDFSNPQQ</sequence>
<organism evidence="3 4">
    <name type="scientific">Butyrivibrio hungatei</name>
    <dbReference type="NCBI Taxonomy" id="185008"/>
    <lineage>
        <taxon>Bacteria</taxon>
        <taxon>Bacillati</taxon>
        <taxon>Bacillota</taxon>
        <taxon>Clostridia</taxon>
        <taxon>Lachnospirales</taxon>
        <taxon>Lachnospiraceae</taxon>
        <taxon>Butyrivibrio</taxon>
    </lineage>
</organism>
<evidence type="ECO:0000313" key="4">
    <source>
        <dbReference type="Proteomes" id="UP000183047"/>
    </source>
</evidence>
<feature type="domain" description="CobW/HypB/UreG nucleotide-binding" evidence="1">
    <location>
        <begin position="9"/>
        <end position="172"/>
    </location>
</feature>
<dbReference type="Pfam" id="PF21537">
    <property type="entry name" value="DUF1980_C"/>
    <property type="match status" value="1"/>
</dbReference>
<dbReference type="SUPFAM" id="SSF52540">
    <property type="entry name" value="P-loop containing nucleoside triphosphate hydrolases"/>
    <property type="match status" value="1"/>
</dbReference>